<sequence length="158" mass="17515">MQQNDNKVSQQSISAWSDLNVQTFTTPEQLTLFNFVVDWPKISGTFQIKLDAFALAESFSFAIDQSGKANFYLPMFHSPLGVPASYASVKFTDETSCAILKGLRSVLPRLRGLGVDSVTGLEITYSTPIHDRIIDKDVFDAAKLNLSRSDFNVTIQLS</sequence>
<gene>
    <name evidence="1" type="ORF">Q9291_07695</name>
</gene>
<organism evidence="1 2">
    <name type="scientific">Methylophilus aquaticus</name>
    <dbReference type="NCBI Taxonomy" id="1971610"/>
    <lineage>
        <taxon>Bacteria</taxon>
        <taxon>Pseudomonadati</taxon>
        <taxon>Pseudomonadota</taxon>
        <taxon>Betaproteobacteria</taxon>
        <taxon>Nitrosomonadales</taxon>
        <taxon>Methylophilaceae</taxon>
        <taxon>Methylophilus</taxon>
    </lineage>
</organism>
<dbReference type="Proteomes" id="UP001225906">
    <property type="component" value="Unassembled WGS sequence"/>
</dbReference>
<dbReference type="EMBL" id="JAVCAP010000014">
    <property type="protein sequence ID" value="MDP8567730.1"/>
    <property type="molecule type" value="Genomic_DNA"/>
</dbReference>
<keyword evidence="2" id="KW-1185">Reference proteome</keyword>
<proteinExistence type="predicted"/>
<protein>
    <submittedName>
        <fullName evidence="1">Uncharacterized protein</fullName>
    </submittedName>
</protein>
<name>A0ABT9JUE7_9PROT</name>
<accession>A0ABT9JUE7</accession>
<dbReference type="RefSeq" id="WP_306389442.1">
    <property type="nucleotide sequence ID" value="NZ_JAVCAP010000014.1"/>
</dbReference>
<evidence type="ECO:0000313" key="2">
    <source>
        <dbReference type="Proteomes" id="UP001225906"/>
    </source>
</evidence>
<reference evidence="2" key="1">
    <citation type="journal article" date="2019" name="Int. J. Syst. Evol. Microbiol.">
        <title>The Global Catalogue of Microorganisms (GCM) 10K type strain sequencing project: providing services to taxonomists for standard genome sequencing and annotation.</title>
        <authorList>
            <consortium name="The Broad Institute Genomics Platform"/>
            <consortium name="The Broad Institute Genome Sequencing Center for Infectious Disease"/>
            <person name="Wu L."/>
            <person name="Ma J."/>
        </authorList>
    </citation>
    <scope>NUCLEOTIDE SEQUENCE [LARGE SCALE GENOMIC DNA]</scope>
    <source>
        <strain evidence="2">VKM B-3159</strain>
    </source>
</reference>
<evidence type="ECO:0000313" key="1">
    <source>
        <dbReference type="EMBL" id="MDP8567730.1"/>
    </source>
</evidence>
<comment type="caution">
    <text evidence="1">The sequence shown here is derived from an EMBL/GenBank/DDBJ whole genome shotgun (WGS) entry which is preliminary data.</text>
</comment>